<name>W6R8A7_PENRF</name>
<dbReference type="AlphaFoldDB" id="W6R8A7"/>
<dbReference type="EMBL" id="HG792023">
    <property type="protein sequence ID" value="CDM38102.1"/>
    <property type="molecule type" value="Genomic_DNA"/>
</dbReference>
<reference evidence="1" key="1">
    <citation type="journal article" date="2014" name="Nat. Commun.">
        <title>Multiple recent horizontal transfers of a large genomic region in cheese making fungi.</title>
        <authorList>
            <person name="Cheeseman K."/>
            <person name="Ropars J."/>
            <person name="Renault P."/>
            <person name="Dupont J."/>
            <person name="Gouzy J."/>
            <person name="Branca A."/>
            <person name="Abraham A.L."/>
            <person name="Ceppi M."/>
            <person name="Conseiller E."/>
            <person name="Debuchy R."/>
            <person name="Malagnac F."/>
            <person name="Goarin A."/>
            <person name="Silar P."/>
            <person name="Lacoste S."/>
            <person name="Sallet E."/>
            <person name="Bensimon A."/>
            <person name="Giraud T."/>
            <person name="Brygoo Y."/>
        </authorList>
    </citation>
    <scope>NUCLEOTIDE SEQUENCE [LARGE SCALE GENOMIC DNA]</scope>
    <source>
        <strain evidence="1">FM164</strain>
    </source>
</reference>
<dbReference type="STRING" id="1365484.W6R8A7"/>
<dbReference type="SUPFAM" id="SSF53335">
    <property type="entry name" value="S-adenosyl-L-methionine-dependent methyltransferases"/>
    <property type="match status" value="1"/>
</dbReference>
<evidence type="ECO:0000313" key="2">
    <source>
        <dbReference type="Proteomes" id="UP000030686"/>
    </source>
</evidence>
<sequence>MTDSSQAQAVDKNVEEVGSRYFLPRNLEEAERMQNQHEWLKGGANGLILAPIDLNRSGLRVLDAATADGYWMQDVKSIFPKDAEFVGFDNASQSVPRSPEGYPPLKDSSQFQIVKQNLVEEFPAEWKDSFDLVHQRFVIPLFKTEEVPLVLRNLIRCVKPGGWIQLVEMDFQTPVSKPIESCPAVQAVHKLTSTVVSDPLASTKLAGRLNDEGLVNVGYKAIEMVAGSSNSDPELGARGKRNMLSVLGFFQSVAKPEMIGMTEEEWKTLPERFAKEMDEHHVALNVYFVWGQKPEAR</sequence>
<organism evidence="1 2">
    <name type="scientific">Penicillium roqueforti (strain FM164)</name>
    <dbReference type="NCBI Taxonomy" id="1365484"/>
    <lineage>
        <taxon>Eukaryota</taxon>
        <taxon>Fungi</taxon>
        <taxon>Dikarya</taxon>
        <taxon>Ascomycota</taxon>
        <taxon>Pezizomycotina</taxon>
        <taxon>Eurotiomycetes</taxon>
        <taxon>Eurotiomycetidae</taxon>
        <taxon>Eurotiales</taxon>
        <taxon>Aspergillaceae</taxon>
        <taxon>Penicillium</taxon>
    </lineage>
</organism>
<protein>
    <recommendedName>
        <fullName evidence="3">Methyltransferase type 11</fullName>
    </recommendedName>
</protein>
<dbReference type="Gene3D" id="3.40.50.150">
    <property type="entry name" value="Vaccinia Virus protein VP39"/>
    <property type="match status" value="1"/>
</dbReference>
<dbReference type="OMA" id="PAMTDFA"/>
<keyword evidence="2" id="KW-1185">Reference proteome</keyword>
<dbReference type="OrthoDB" id="184880at2759"/>
<evidence type="ECO:0008006" key="3">
    <source>
        <dbReference type="Google" id="ProtNLM"/>
    </source>
</evidence>
<dbReference type="Proteomes" id="UP000030686">
    <property type="component" value="Unassembled WGS sequence"/>
</dbReference>
<dbReference type="CDD" id="cd02440">
    <property type="entry name" value="AdoMet_MTases"/>
    <property type="match status" value="1"/>
</dbReference>
<dbReference type="InterPro" id="IPR029063">
    <property type="entry name" value="SAM-dependent_MTases_sf"/>
</dbReference>
<evidence type="ECO:0000313" key="1">
    <source>
        <dbReference type="EMBL" id="CDM38102.1"/>
    </source>
</evidence>
<accession>W6R8A7</accession>
<dbReference type="Pfam" id="PF13489">
    <property type="entry name" value="Methyltransf_23"/>
    <property type="match status" value="1"/>
</dbReference>
<proteinExistence type="predicted"/>
<gene>
    <name evidence="1" type="ORF">PROQFM164_S09g000018</name>
</gene>